<dbReference type="SUPFAM" id="SSF75304">
    <property type="entry name" value="Amidase signature (AS) enzymes"/>
    <property type="match status" value="1"/>
</dbReference>
<dbReference type="Gene3D" id="3.90.1300.10">
    <property type="entry name" value="Amidase signature (AS) domain"/>
    <property type="match status" value="1"/>
</dbReference>
<dbReference type="Pfam" id="PF01425">
    <property type="entry name" value="Amidase"/>
    <property type="match status" value="1"/>
</dbReference>
<feature type="domain" description="Amidase" evidence="1">
    <location>
        <begin position="27"/>
        <end position="440"/>
    </location>
</feature>
<dbReference type="AlphaFoldDB" id="Q9RHQ6"/>
<dbReference type="PANTHER" id="PTHR11895:SF151">
    <property type="entry name" value="GLUTAMYL-TRNA(GLN) AMIDOTRANSFERASE SUBUNIT A"/>
    <property type="match status" value="1"/>
</dbReference>
<dbReference type="EMBL" id="AB028643">
    <property type="protein sequence ID" value="BAA88067.1"/>
    <property type="molecule type" value="Genomic_DNA"/>
</dbReference>
<dbReference type="GO" id="GO:0016787">
    <property type="term" value="F:hydrolase activity"/>
    <property type="evidence" value="ECO:0007669"/>
    <property type="project" value="UniProtKB-KW"/>
</dbReference>
<gene>
    <name evidence="2" type="primary">iaaH</name>
</gene>
<dbReference type="PANTHER" id="PTHR11895">
    <property type="entry name" value="TRANSAMIDASE"/>
    <property type="match status" value="1"/>
</dbReference>
<organism evidence="2">
    <name type="scientific">Variovorax paradoxus</name>
    <dbReference type="NCBI Taxonomy" id="34073"/>
    <lineage>
        <taxon>Bacteria</taxon>
        <taxon>Pseudomonadati</taxon>
        <taxon>Pseudomonadota</taxon>
        <taxon>Betaproteobacteria</taxon>
        <taxon>Burkholderiales</taxon>
        <taxon>Comamonadaceae</taxon>
        <taxon>Variovorax</taxon>
    </lineage>
</organism>
<evidence type="ECO:0000259" key="1">
    <source>
        <dbReference type="Pfam" id="PF01425"/>
    </source>
</evidence>
<name>Q9RHQ6_VARPD</name>
<accession>Q9RHQ6</accession>
<proteinExistence type="predicted"/>
<sequence length="464" mass="47697">MDLCEHGVASLRNALLSGATSCVEHATALIARTQALAHLNGYVDFDPVPFLAQARQADVDIARGVSAPLLGVPLALKDNINTTGFPTGVGTRTLRGRIPAADAEIVKRLKQSGAIISGKAGMHRSWPSASPATTGSLVPSATPGHSSAVVVAAGLVPGAIGTDTGASVRLPAALCGIAGLRPTVGRVPGTGIAPISSTRDTAGPMARSIADLALLDTALTGDAAGLAKVDLRGLRLGIPNDRFWTPLDASVAAVMDDTRKELQRAGVDFVELDLPGLDALNNSVGFPVGLFEFMAEMPDYLKASGHPLDIEALLAGIGSPDVAGILRPLLGSGAIPEPVYRAALADRQRLQELYRRTFAQHQVRALAFPTSALTARPLGTDDTVEFLGQRCPAFMIYIRNTDPGSNAGIPGLSLPAGIGPDGLPVGLELDGPAGSDRDLLAIGAALETVLPPIGRPSLRSPEGA</sequence>
<dbReference type="NCBIfam" id="NF005688">
    <property type="entry name" value="PRK07488.1"/>
    <property type="match status" value="1"/>
</dbReference>
<dbReference type="InterPro" id="IPR023631">
    <property type="entry name" value="Amidase_dom"/>
</dbReference>
<evidence type="ECO:0000313" key="2">
    <source>
        <dbReference type="EMBL" id="BAA88067.1"/>
    </source>
</evidence>
<reference evidence="2" key="1">
    <citation type="submission" date="1999-06" db="EMBL/GenBank/DDBJ databases">
        <title>Cloning and Structure of 2,4-diphenoxyacetic acid gene clustr from Variovorax paradoxus TV.</title>
        <authorList>
            <person name="Vallaeys T."/>
            <person name="Shenghao L."/>
            <person name="Miyashita K."/>
        </authorList>
    </citation>
    <scope>NUCLEOTIDE SEQUENCE</scope>
    <source>
        <strain evidence="2">TV1</strain>
    </source>
</reference>
<dbReference type="InterPro" id="IPR000120">
    <property type="entry name" value="Amidase"/>
</dbReference>
<protein>
    <submittedName>
        <fullName evidence="2">Indole acetamide hydrolase</fullName>
    </submittedName>
</protein>
<dbReference type="InterPro" id="IPR036928">
    <property type="entry name" value="AS_sf"/>
</dbReference>
<keyword evidence="2" id="KW-0378">Hydrolase</keyword>